<evidence type="ECO:0000313" key="3">
    <source>
        <dbReference type="Proteomes" id="UP001218218"/>
    </source>
</evidence>
<dbReference type="AlphaFoldDB" id="A0AAD7AHL6"/>
<feature type="compositionally biased region" description="Gly residues" evidence="1">
    <location>
        <begin position="296"/>
        <end position="311"/>
    </location>
</feature>
<evidence type="ECO:0000256" key="1">
    <source>
        <dbReference type="SAM" id="MobiDB-lite"/>
    </source>
</evidence>
<name>A0AAD7AHL6_9AGAR</name>
<accession>A0AAD7AHL6</accession>
<proteinExistence type="predicted"/>
<gene>
    <name evidence="2" type="ORF">DFH08DRAFT_1037306</name>
</gene>
<sequence>MSFVLPAITARPPKTPLPLLDTYKVDIYHPSVHWGPPILQFRAFPSEPDRGVVGVPLGVVLDAYFVERVAGADSDPDALLVPGTYHFVVVQAGGGLDYNYHLCGSFAAWTPPVEIPTRWLGGEAARAPPPPNVSNISAAVKWDDKVCIMTGAATGPQASHLVPKAEAEWFQFHYPVLTGYGGDPEQDLDSVRNEVTLRADLKGQGLDQGLFFFAPYADRVVAVFAETMAQDLAHEYHLRAIDFPTRIHRGYLFIRFAWNVLKFLTPGLADAAAAIRPLEERPDGGGLLKRKRADDTGGGSNKSKKGGIGDGGARKREDVGGGGAEEDVGGADDGDGQLTEDGESGPTSEDKDEAQLAVFEALDAALKTRPLTVDDVQAGRYPGFARIKRLEREYRRAHPQVSAVGDARVWEEGGDD</sequence>
<protein>
    <recommendedName>
        <fullName evidence="4">HNH nuclease domain-containing protein</fullName>
    </recommendedName>
</protein>
<evidence type="ECO:0000313" key="2">
    <source>
        <dbReference type="EMBL" id="KAJ7359093.1"/>
    </source>
</evidence>
<reference evidence="2" key="1">
    <citation type="submission" date="2023-03" db="EMBL/GenBank/DDBJ databases">
        <title>Massive genome expansion in bonnet fungi (Mycena s.s.) driven by repeated elements and novel gene families across ecological guilds.</title>
        <authorList>
            <consortium name="Lawrence Berkeley National Laboratory"/>
            <person name="Harder C.B."/>
            <person name="Miyauchi S."/>
            <person name="Viragh M."/>
            <person name="Kuo A."/>
            <person name="Thoen E."/>
            <person name="Andreopoulos B."/>
            <person name="Lu D."/>
            <person name="Skrede I."/>
            <person name="Drula E."/>
            <person name="Henrissat B."/>
            <person name="Morin E."/>
            <person name="Kohler A."/>
            <person name="Barry K."/>
            <person name="LaButti K."/>
            <person name="Morin E."/>
            <person name="Salamov A."/>
            <person name="Lipzen A."/>
            <person name="Mereny Z."/>
            <person name="Hegedus B."/>
            <person name="Baldrian P."/>
            <person name="Stursova M."/>
            <person name="Weitz H."/>
            <person name="Taylor A."/>
            <person name="Grigoriev I.V."/>
            <person name="Nagy L.G."/>
            <person name="Martin F."/>
            <person name="Kauserud H."/>
        </authorList>
    </citation>
    <scope>NUCLEOTIDE SEQUENCE</scope>
    <source>
        <strain evidence="2">CBHHK002</strain>
    </source>
</reference>
<dbReference type="EMBL" id="JARIHO010000006">
    <property type="protein sequence ID" value="KAJ7359093.1"/>
    <property type="molecule type" value="Genomic_DNA"/>
</dbReference>
<evidence type="ECO:0008006" key="4">
    <source>
        <dbReference type="Google" id="ProtNLM"/>
    </source>
</evidence>
<feature type="region of interest" description="Disordered" evidence="1">
    <location>
        <begin position="280"/>
        <end position="354"/>
    </location>
</feature>
<feature type="compositionally biased region" description="Acidic residues" evidence="1">
    <location>
        <begin position="324"/>
        <end position="343"/>
    </location>
</feature>
<dbReference type="Proteomes" id="UP001218218">
    <property type="component" value="Unassembled WGS sequence"/>
</dbReference>
<comment type="caution">
    <text evidence="2">The sequence shown here is derived from an EMBL/GenBank/DDBJ whole genome shotgun (WGS) entry which is preliminary data.</text>
</comment>
<keyword evidence="3" id="KW-1185">Reference proteome</keyword>
<organism evidence="2 3">
    <name type="scientific">Mycena albidolilacea</name>
    <dbReference type="NCBI Taxonomy" id="1033008"/>
    <lineage>
        <taxon>Eukaryota</taxon>
        <taxon>Fungi</taxon>
        <taxon>Dikarya</taxon>
        <taxon>Basidiomycota</taxon>
        <taxon>Agaricomycotina</taxon>
        <taxon>Agaricomycetes</taxon>
        <taxon>Agaricomycetidae</taxon>
        <taxon>Agaricales</taxon>
        <taxon>Marasmiineae</taxon>
        <taxon>Mycenaceae</taxon>
        <taxon>Mycena</taxon>
    </lineage>
</organism>
<feature type="region of interest" description="Disordered" evidence="1">
    <location>
        <begin position="395"/>
        <end position="416"/>
    </location>
</feature>